<feature type="transmembrane region" description="Helical" evidence="6">
    <location>
        <begin position="181"/>
        <end position="200"/>
    </location>
</feature>
<dbReference type="PROSITE" id="PS50850">
    <property type="entry name" value="MFS"/>
    <property type="match status" value="1"/>
</dbReference>
<keyword evidence="4 6" id="KW-1133">Transmembrane helix</keyword>
<evidence type="ECO:0000256" key="6">
    <source>
        <dbReference type="SAM" id="Phobius"/>
    </source>
</evidence>
<feature type="transmembrane region" description="Helical" evidence="6">
    <location>
        <begin position="24"/>
        <end position="42"/>
    </location>
</feature>
<evidence type="ECO:0000313" key="8">
    <source>
        <dbReference type="EMBL" id="MFJ3046454.1"/>
    </source>
</evidence>
<comment type="caution">
    <text evidence="8">The sequence shown here is derived from an EMBL/GenBank/DDBJ whole genome shotgun (WGS) entry which is preliminary data.</text>
</comment>
<evidence type="ECO:0000256" key="4">
    <source>
        <dbReference type="ARBA" id="ARBA00022989"/>
    </source>
</evidence>
<dbReference type="Pfam" id="PF07690">
    <property type="entry name" value="MFS_1"/>
    <property type="match status" value="1"/>
</dbReference>
<feature type="transmembrane region" description="Helical" evidence="6">
    <location>
        <begin position="62"/>
        <end position="80"/>
    </location>
</feature>
<dbReference type="InterPro" id="IPR020846">
    <property type="entry name" value="MFS_dom"/>
</dbReference>
<dbReference type="InterPro" id="IPR000849">
    <property type="entry name" value="Sugar_P_transporter"/>
</dbReference>
<evidence type="ECO:0000256" key="5">
    <source>
        <dbReference type="ARBA" id="ARBA00023136"/>
    </source>
</evidence>
<dbReference type="Gene3D" id="1.20.1250.20">
    <property type="entry name" value="MFS general substrate transporter like domains"/>
    <property type="match status" value="2"/>
</dbReference>
<dbReference type="PIRSF" id="PIRSF002808">
    <property type="entry name" value="Hexose_phosphate_transp"/>
    <property type="match status" value="1"/>
</dbReference>
<evidence type="ECO:0000313" key="9">
    <source>
        <dbReference type="Proteomes" id="UP001617427"/>
    </source>
</evidence>
<accession>A0ABW8EZI8</accession>
<feature type="transmembrane region" description="Helical" evidence="6">
    <location>
        <begin position="92"/>
        <end position="115"/>
    </location>
</feature>
<evidence type="ECO:0000259" key="7">
    <source>
        <dbReference type="PROSITE" id="PS50850"/>
    </source>
</evidence>
<reference evidence="8 9" key="1">
    <citation type="submission" date="2024-10" db="EMBL/GenBank/DDBJ databases">
        <title>The Natural Products Discovery Center: Release of the First 8490 Sequenced Strains for Exploring Actinobacteria Biosynthetic Diversity.</title>
        <authorList>
            <person name="Kalkreuter E."/>
            <person name="Kautsar S.A."/>
            <person name="Yang D."/>
            <person name="Bader C.D."/>
            <person name="Teijaro C.N."/>
            <person name="Fluegel L."/>
            <person name="Davis C.M."/>
            <person name="Simpson J.R."/>
            <person name="Lauterbach L."/>
            <person name="Steele A.D."/>
            <person name="Gui C."/>
            <person name="Meng S."/>
            <person name="Li G."/>
            <person name="Viehrig K."/>
            <person name="Ye F."/>
            <person name="Su P."/>
            <person name="Kiefer A.F."/>
            <person name="Nichols A."/>
            <person name="Cepeda A.J."/>
            <person name="Yan W."/>
            <person name="Fan B."/>
            <person name="Jiang Y."/>
            <person name="Adhikari A."/>
            <person name="Zheng C.-J."/>
            <person name="Schuster L."/>
            <person name="Cowan T.M."/>
            <person name="Smanski M.J."/>
            <person name="Chevrette M.G."/>
            <person name="De Carvalho L.P.S."/>
            <person name="Shen B."/>
        </authorList>
    </citation>
    <scope>NUCLEOTIDE SEQUENCE [LARGE SCALE GENOMIC DNA]</scope>
    <source>
        <strain evidence="8 9">NPDC087045</strain>
    </source>
</reference>
<evidence type="ECO:0000256" key="1">
    <source>
        <dbReference type="ARBA" id="ARBA00004651"/>
    </source>
</evidence>
<keyword evidence="9" id="KW-1185">Reference proteome</keyword>
<dbReference type="SUPFAM" id="SSF103473">
    <property type="entry name" value="MFS general substrate transporter"/>
    <property type="match status" value="1"/>
</dbReference>
<name>A0ABW8EZI8_9BURK</name>
<feature type="transmembrane region" description="Helical" evidence="6">
    <location>
        <begin position="154"/>
        <end position="175"/>
    </location>
</feature>
<organism evidence="8 9">
    <name type="scientific">Herbaspirillum chlorophenolicum</name>
    <dbReference type="NCBI Taxonomy" id="211589"/>
    <lineage>
        <taxon>Bacteria</taxon>
        <taxon>Pseudomonadati</taxon>
        <taxon>Pseudomonadota</taxon>
        <taxon>Betaproteobacteria</taxon>
        <taxon>Burkholderiales</taxon>
        <taxon>Oxalobacteraceae</taxon>
        <taxon>Herbaspirillum</taxon>
    </lineage>
</organism>
<dbReference type="EMBL" id="JBIUZV010000005">
    <property type="protein sequence ID" value="MFJ3046454.1"/>
    <property type="molecule type" value="Genomic_DNA"/>
</dbReference>
<feature type="transmembrane region" description="Helical" evidence="6">
    <location>
        <begin position="121"/>
        <end position="142"/>
    </location>
</feature>
<proteinExistence type="predicted"/>
<dbReference type="PANTHER" id="PTHR11662">
    <property type="entry name" value="SOLUTE CARRIER FAMILY 17"/>
    <property type="match status" value="1"/>
</dbReference>
<dbReference type="PANTHER" id="PTHR11662:SF399">
    <property type="entry name" value="FI19708P1-RELATED"/>
    <property type="match status" value="1"/>
</dbReference>
<comment type="subcellular location">
    <subcellularLocation>
        <location evidence="1">Cell membrane</location>
        <topology evidence="1">Multi-pass membrane protein</topology>
    </subcellularLocation>
</comment>
<feature type="transmembrane region" description="Helical" evidence="6">
    <location>
        <begin position="335"/>
        <end position="351"/>
    </location>
</feature>
<protein>
    <submittedName>
        <fullName evidence="8">MFS transporter</fullName>
    </submittedName>
</protein>
<keyword evidence="5 6" id="KW-0472">Membrane</keyword>
<feature type="transmembrane region" description="Helical" evidence="6">
    <location>
        <begin position="424"/>
        <end position="444"/>
    </location>
</feature>
<dbReference type="InterPro" id="IPR011701">
    <property type="entry name" value="MFS"/>
</dbReference>
<dbReference type="CDD" id="cd17319">
    <property type="entry name" value="MFS_ExuT_GudP_like"/>
    <property type="match status" value="1"/>
</dbReference>
<feature type="transmembrane region" description="Helical" evidence="6">
    <location>
        <begin position="264"/>
        <end position="287"/>
    </location>
</feature>
<keyword evidence="2" id="KW-1003">Cell membrane</keyword>
<evidence type="ECO:0000256" key="3">
    <source>
        <dbReference type="ARBA" id="ARBA00022692"/>
    </source>
</evidence>
<keyword evidence="3 6" id="KW-0812">Transmembrane</keyword>
<feature type="transmembrane region" description="Helical" evidence="6">
    <location>
        <begin position="299"/>
        <end position="323"/>
    </location>
</feature>
<dbReference type="InterPro" id="IPR036259">
    <property type="entry name" value="MFS_trans_sf"/>
</dbReference>
<gene>
    <name evidence="8" type="ORF">ACIPEN_11525</name>
</gene>
<sequence length="449" mass="47599">MNQPLADAAASTASTTARPTRFRWVVAGLIFLIYTIAAADRANIGVALPFIRKEFAMSNTEAGALLSLFLFAYALAQLPSGFATSRFGVRRIFSGAMILTSVFTGMIGTTTSILGLKIYRFALGLAEGPLPVGIAATINNWFPPHEKGTASGIFLSAVKFGPVIVPPICAAIIAMWGWREIFIFFAVPGIIFSIIWFFLVTNHPSQSKHVSAAELDYITGAATPAQQSAAAVAAHKAAPAWLDKFVRARKLAPLTDSKSVFRSWNVLGCALGYCFQLGISNVLLAWIPTYLLSVKKFSVMNMGFVAAAPWVGAVIGNLLGGLVSDRLLAKRRKPGMMLSALATAGMMYALINSPADPVGYGLLLFATGVLLSFGFSAYMAYPMGVADKKTFPIASSVVNMGGQIGGAIAPLATGMLLDSYGWDYVFAFMAIGSLASFVVLLTIAEPVDA</sequence>
<dbReference type="InterPro" id="IPR050382">
    <property type="entry name" value="MFS_Na/Anion_cotransporter"/>
</dbReference>
<dbReference type="RefSeq" id="WP_402700534.1">
    <property type="nucleotide sequence ID" value="NZ_JBIUZV010000005.1"/>
</dbReference>
<feature type="transmembrane region" description="Helical" evidence="6">
    <location>
        <begin position="357"/>
        <end position="381"/>
    </location>
</feature>
<evidence type="ECO:0000256" key="2">
    <source>
        <dbReference type="ARBA" id="ARBA00022475"/>
    </source>
</evidence>
<dbReference type="Proteomes" id="UP001617427">
    <property type="component" value="Unassembled WGS sequence"/>
</dbReference>
<feature type="domain" description="Major facilitator superfamily (MFS) profile" evidence="7">
    <location>
        <begin position="26"/>
        <end position="448"/>
    </location>
</feature>
<feature type="transmembrane region" description="Helical" evidence="6">
    <location>
        <begin position="393"/>
        <end position="412"/>
    </location>
</feature>